<dbReference type="PANTHER" id="PTHR30518:SF2">
    <property type="entry name" value="ENDOLYTIC MUREIN TRANSGLYCOSYLASE"/>
    <property type="match status" value="1"/>
</dbReference>
<evidence type="ECO:0000313" key="9">
    <source>
        <dbReference type="EMBL" id="NUW41300.1"/>
    </source>
</evidence>
<dbReference type="PANTHER" id="PTHR30518">
    <property type="entry name" value="ENDOLYTIC MUREIN TRANSGLYCOSYLASE"/>
    <property type="match status" value="1"/>
</dbReference>
<evidence type="ECO:0000256" key="6">
    <source>
        <dbReference type="ARBA" id="ARBA00023316"/>
    </source>
</evidence>
<feature type="region of interest" description="Disordered" evidence="8">
    <location>
        <begin position="1"/>
        <end position="26"/>
    </location>
</feature>
<keyword evidence="1 7" id="KW-1003">Cell membrane</keyword>
<comment type="catalytic activity">
    <reaction evidence="7">
        <text>a peptidoglycan chain = a peptidoglycan chain with N-acetyl-1,6-anhydromuramyl-[peptide] at the reducing end + a peptidoglycan chain with N-acetylglucosamine at the non-reducing end.</text>
        <dbReference type="EC" id="4.2.2.29"/>
    </reaction>
</comment>
<keyword evidence="3 7" id="KW-1133">Transmembrane helix</keyword>
<sequence>MNIEDVLRDTLADMAHEEPPPPPERFLRAAAVPGPRGGKRRGMALAAAAAVAVLAAGTAVAVRGLSGESPGPAVATGPMTHPEGEITASSERDGKAVVTVQEGFRLADTLRRLARASGRPPAEFERAAKDGAALGLPDYANGSLEGFAFPGTYEVAPGRSAEQILADMVTAHRSTADQLGLVEGARRLGRDPRDIMIVASIVQAEASSWQDMPKIARTIYNRLGHRPPMKLEMDSPLMYALGKYAVAASDADLKSRSRYNTYRYHGLPPGPIGNPGRHAIEAALRPAPGSWLYYVTVDPRTGATKFARSPAEYESLLDEQKRRTRAGS</sequence>
<dbReference type="GO" id="GO:0008932">
    <property type="term" value="F:lytic endotransglycosylase activity"/>
    <property type="evidence" value="ECO:0007669"/>
    <property type="project" value="UniProtKB-UniRule"/>
</dbReference>
<keyword evidence="2 7" id="KW-0812">Transmembrane</keyword>
<evidence type="ECO:0000256" key="4">
    <source>
        <dbReference type="ARBA" id="ARBA00023136"/>
    </source>
</evidence>
<keyword evidence="4 7" id="KW-0472">Membrane</keyword>
<accession>A0A7Y6MBW7</accession>
<evidence type="ECO:0000256" key="2">
    <source>
        <dbReference type="ARBA" id="ARBA00022692"/>
    </source>
</evidence>
<keyword evidence="5 7" id="KW-0456">Lyase</keyword>
<reference evidence="9 10" key="1">
    <citation type="submission" date="2020-06" db="EMBL/GenBank/DDBJ databases">
        <authorList>
            <person name="Chanama M."/>
        </authorList>
    </citation>
    <scope>NUCLEOTIDE SEQUENCE [LARGE SCALE GENOMIC DNA]</scope>
    <source>
        <strain evidence="9 10">TBRC6557</strain>
    </source>
</reference>
<dbReference type="Proteomes" id="UP000546126">
    <property type="component" value="Unassembled WGS sequence"/>
</dbReference>
<dbReference type="EMBL" id="JABWGO010000002">
    <property type="protein sequence ID" value="NUW41300.1"/>
    <property type="molecule type" value="Genomic_DNA"/>
</dbReference>
<evidence type="ECO:0000313" key="10">
    <source>
        <dbReference type="Proteomes" id="UP000546126"/>
    </source>
</evidence>
<dbReference type="GO" id="GO:0005886">
    <property type="term" value="C:plasma membrane"/>
    <property type="evidence" value="ECO:0007669"/>
    <property type="project" value="UniProtKB-UniRule"/>
</dbReference>
<evidence type="ECO:0000256" key="3">
    <source>
        <dbReference type="ARBA" id="ARBA00022989"/>
    </source>
</evidence>
<feature type="compositionally biased region" description="Basic and acidic residues" evidence="8">
    <location>
        <begin position="1"/>
        <end position="19"/>
    </location>
</feature>
<comment type="similarity">
    <text evidence="7">Belongs to the transglycosylase MltG family.</text>
</comment>
<evidence type="ECO:0000256" key="5">
    <source>
        <dbReference type="ARBA" id="ARBA00023239"/>
    </source>
</evidence>
<evidence type="ECO:0000256" key="7">
    <source>
        <dbReference type="HAMAP-Rule" id="MF_02065"/>
    </source>
</evidence>
<keyword evidence="6 7" id="KW-0961">Cell wall biogenesis/degradation</keyword>
<proteinExistence type="inferred from homology"/>
<gene>
    <name evidence="7" type="primary">mltG</name>
    <name evidence="9" type="ORF">HT134_14290</name>
</gene>
<evidence type="ECO:0000256" key="1">
    <source>
        <dbReference type="ARBA" id="ARBA00022475"/>
    </source>
</evidence>
<dbReference type="Pfam" id="PF02618">
    <property type="entry name" value="YceG"/>
    <property type="match status" value="1"/>
</dbReference>
<organism evidence="9 10">
    <name type="scientific">Nonomuraea rhodomycinica</name>
    <dbReference type="NCBI Taxonomy" id="1712872"/>
    <lineage>
        <taxon>Bacteria</taxon>
        <taxon>Bacillati</taxon>
        <taxon>Actinomycetota</taxon>
        <taxon>Actinomycetes</taxon>
        <taxon>Streptosporangiales</taxon>
        <taxon>Streptosporangiaceae</taxon>
        <taxon>Nonomuraea</taxon>
    </lineage>
</organism>
<dbReference type="AlphaFoldDB" id="A0A7Y6MBW7"/>
<comment type="caution">
    <text evidence="9">The sequence shown here is derived from an EMBL/GenBank/DDBJ whole genome shotgun (WGS) entry which is preliminary data.</text>
</comment>
<protein>
    <recommendedName>
        <fullName evidence="7">Endolytic murein transglycosylase</fullName>
        <ecNumber evidence="7">4.2.2.29</ecNumber>
    </recommendedName>
    <alternativeName>
        <fullName evidence="7">Peptidoglycan lytic transglycosylase</fullName>
    </alternativeName>
    <alternativeName>
        <fullName evidence="7">Peptidoglycan polymerization terminase</fullName>
    </alternativeName>
</protein>
<dbReference type="EC" id="4.2.2.29" evidence="7"/>
<evidence type="ECO:0000256" key="8">
    <source>
        <dbReference type="SAM" id="MobiDB-lite"/>
    </source>
</evidence>
<feature type="site" description="Important for catalytic activity" evidence="7">
    <location>
        <position position="205"/>
    </location>
</feature>
<dbReference type="RefSeq" id="WP_175600817.1">
    <property type="nucleotide sequence ID" value="NZ_JABWGO010000002.1"/>
</dbReference>
<dbReference type="InterPro" id="IPR003770">
    <property type="entry name" value="MLTG-like"/>
</dbReference>
<dbReference type="HAMAP" id="MF_02065">
    <property type="entry name" value="MltG"/>
    <property type="match status" value="1"/>
</dbReference>
<feature type="region of interest" description="Disordered" evidence="8">
    <location>
        <begin position="309"/>
        <end position="328"/>
    </location>
</feature>
<dbReference type="GO" id="GO:0071555">
    <property type="term" value="P:cell wall organization"/>
    <property type="evidence" value="ECO:0007669"/>
    <property type="project" value="UniProtKB-KW"/>
</dbReference>
<comment type="function">
    <text evidence="7">Functions as a peptidoglycan terminase that cleaves nascent peptidoglycan strands endolytically to terminate their elongation.</text>
</comment>
<keyword evidence="10" id="KW-1185">Reference proteome</keyword>
<dbReference type="GO" id="GO:0009252">
    <property type="term" value="P:peptidoglycan biosynthetic process"/>
    <property type="evidence" value="ECO:0007669"/>
    <property type="project" value="UniProtKB-UniRule"/>
</dbReference>
<name>A0A7Y6MBW7_9ACTN</name>